<name>A0ABM0K8S2_APLCA</name>
<dbReference type="InterPro" id="IPR032675">
    <property type="entry name" value="LRR_dom_sf"/>
</dbReference>
<feature type="region of interest" description="Disordered" evidence="11">
    <location>
        <begin position="66"/>
        <end position="98"/>
    </location>
</feature>
<dbReference type="Pfam" id="PF13855">
    <property type="entry name" value="LRR_8"/>
    <property type="match status" value="3"/>
</dbReference>
<keyword evidence="9" id="KW-0675">Receptor</keyword>
<gene>
    <name evidence="16" type="primary">LOC101863152</name>
</gene>
<keyword evidence="6" id="KW-0677">Repeat</keyword>
<evidence type="ECO:0000256" key="13">
    <source>
        <dbReference type="SAM" id="SignalP"/>
    </source>
</evidence>
<dbReference type="Gene3D" id="3.40.50.10140">
    <property type="entry name" value="Toll/interleukin-1 receptor homology (TIR) domain"/>
    <property type="match status" value="1"/>
</dbReference>
<keyword evidence="4 12" id="KW-0812">Transmembrane</keyword>
<dbReference type="SUPFAM" id="SSF52047">
    <property type="entry name" value="RNI-like"/>
    <property type="match status" value="1"/>
</dbReference>
<organism evidence="15 16">
    <name type="scientific">Aplysia californica</name>
    <name type="common">California sea hare</name>
    <dbReference type="NCBI Taxonomy" id="6500"/>
    <lineage>
        <taxon>Eukaryota</taxon>
        <taxon>Metazoa</taxon>
        <taxon>Spiralia</taxon>
        <taxon>Lophotrochozoa</taxon>
        <taxon>Mollusca</taxon>
        <taxon>Gastropoda</taxon>
        <taxon>Heterobranchia</taxon>
        <taxon>Euthyneura</taxon>
        <taxon>Tectipleura</taxon>
        <taxon>Aplysiida</taxon>
        <taxon>Aplysioidea</taxon>
        <taxon>Aplysiidae</taxon>
        <taxon>Aplysia</taxon>
    </lineage>
</organism>
<keyword evidence="3" id="KW-0433">Leucine-rich repeat</keyword>
<evidence type="ECO:0000313" key="16">
    <source>
        <dbReference type="RefSeq" id="XP_005111527.1"/>
    </source>
</evidence>
<evidence type="ECO:0000256" key="6">
    <source>
        <dbReference type="ARBA" id="ARBA00022737"/>
    </source>
</evidence>
<dbReference type="RefSeq" id="XP_005111527.1">
    <property type="nucleotide sequence ID" value="XM_005111470.2"/>
</dbReference>
<dbReference type="PRINTS" id="PR00019">
    <property type="entry name" value="LEURICHRPT"/>
</dbReference>
<evidence type="ECO:0000256" key="3">
    <source>
        <dbReference type="ARBA" id="ARBA00022614"/>
    </source>
</evidence>
<sequence>MALGKSCCRRGDTECSLWLSGRLLCLLVALAPTVCAGVSRGVNGDVSRAVNGDLSRADYGDVSRGVNGDVSRGVNGDVSRGDNGGVSRGVNGDMSRGVNGDLSHDKQTDSSCVVSQVPEGAVVDCRAQALKDVPTHEIPQNAVELYLDDNSIQALHDNCFGQLPRLKVLTISQNHLKSIDGCAFCGLAGLKHLNLEKNQLDLSASMWGNEPFRGLSQLATLNLLDNENAVRQGEFHSRLLGGLHSLDTLSLDTFKGNLTFGQLFANMTSLHHLLLSGGVSTLGNNSFHSLHTLGLKELALNNVYNLYTTELDAFQYLPSLQSLTISNTHQGIEVTLRSLYPFRNRTMKTLYFYKIEKSQFEKGAAKCSDGVIDAFKAEFVSQICVERFSLTDSRVTTVESNTLSGAQWQKCVKYLDVSGNPLTGERSSLLQIMRFKALQELKISFRTTSTLKLSDNNLRKRQKEPHSSLKEWARSYNPEADKSLPVKVVHDQRKTMSLPTRFVPADEMEDRYLPTLTSHHSHDFTHNTSLGYREESHKGNSHSKENNVFYLRIPKTLIALYAESFTHASSTAAKEIHFVGGENLREMYLSDNNIVDFSGFIKGLRNLQVFDISKNDCSAMSATFFQFLVGIKTLKMKGNKLDSMFMSRHSEQLFRSLTFLKSLDLSDNQLNHLAGETFRDNSQLQTLNLANNRFTDIPLDLTLLPNLTDLDLSGNSISQLSKKGIAFVEQHARTVSEFSLQLSGNIVVCTCSSIPFLAWLQNTKVTLDRPMSYSCVTEDGRLTTTAEFADVRALWRKCHGGSALLFSIILLCLMSLGFLVTVLCWTLKTRLKSLVYRVFIQGFNLHGPADYRHGVFIGYADADTRLACFTLRDFIHSRLALSTYVRDINQLPASNMAESIVNAVNSSWRIVLIVTSDFLDRELWSYFTMTTAAYMVSPANPGLIVVLLEETVRHRLPASLLRSLEEDSILSIPPSRHLSQDNMRRLRDLLQPAKP</sequence>
<evidence type="ECO:0000256" key="8">
    <source>
        <dbReference type="ARBA" id="ARBA00023136"/>
    </source>
</evidence>
<evidence type="ECO:0000313" key="15">
    <source>
        <dbReference type="Proteomes" id="UP000694888"/>
    </source>
</evidence>
<keyword evidence="7 12" id="KW-1133">Transmembrane helix</keyword>
<feature type="chain" id="PRO_5047120743" evidence="13">
    <location>
        <begin position="37"/>
        <end position="995"/>
    </location>
</feature>
<dbReference type="Pfam" id="PF13306">
    <property type="entry name" value="LRR_5"/>
    <property type="match status" value="1"/>
</dbReference>
<dbReference type="SUPFAM" id="SSF52200">
    <property type="entry name" value="Toll/Interleukin receptor TIR domain"/>
    <property type="match status" value="1"/>
</dbReference>
<dbReference type="Gene3D" id="3.80.10.10">
    <property type="entry name" value="Ribonuclease Inhibitor"/>
    <property type="match status" value="2"/>
</dbReference>
<evidence type="ECO:0000256" key="12">
    <source>
        <dbReference type="SAM" id="Phobius"/>
    </source>
</evidence>
<evidence type="ECO:0000256" key="9">
    <source>
        <dbReference type="ARBA" id="ARBA00023170"/>
    </source>
</evidence>
<evidence type="ECO:0000259" key="14">
    <source>
        <dbReference type="PROSITE" id="PS50104"/>
    </source>
</evidence>
<evidence type="ECO:0000256" key="11">
    <source>
        <dbReference type="SAM" id="MobiDB-lite"/>
    </source>
</evidence>
<reference evidence="16" key="1">
    <citation type="submission" date="2025-08" db="UniProtKB">
        <authorList>
            <consortium name="RefSeq"/>
        </authorList>
    </citation>
    <scope>IDENTIFICATION</scope>
</reference>
<evidence type="ECO:0000256" key="7">
    <source>
        <dbReference type="ARBA" id="ARBA00022989"/>
    </source>
</evidence>
<keyword evidence="8 12" id="KW-0472">Membrane</keyword>
<accession>A0ABM0K8S2</accession>
<evidence type="ECO:0000256" key="1">
    <source>
        <dbReference type="ARBA" id="ARBA00004167"/>
    </source>
</evidence>
<evidence type="ECO:0000256" key="2">
    <source>
        <dbReference type="ARBA" id="ARBA00009634"/>
    </source>
</evidence>
<feature type="domain" description="TIR" evidence="14">
    <location>
        <begin position="851"/>
        <end position="990"/>
    </location>
</feature>
<evidence type="ECO:0000256" key="4">
    <source>
        <dbReference type="ARBA" id="ARBA00022692"/>
    </source>
</evidence>
<protein>
    <submittedName>
        <fullName evidence="16">Toll-like receptor 4</fullName>
    </submittedName>
</protein>
<keyword evidence="15" id="KW-1185">Reference proteome</keyword>
<proteinExistence type="inferred from homology"/>
<feature type="signal peptide" evidence="13">
    <location>
        <begin position="1"/>
        <end position="36"/>
    </location>
</feature>
<keyword evidence="5 13" id="KW-0732">Signal</keyword>
<dbReference type="InterPro" id="IPR003591">
    <property type="entry name" value="Leu-rich_rpt_typical-subtyp"/>
</dbReference>
<dbReference type="InterPro" id="IPR001611">
    <property type="entry name" value="Leu-rich_rpt"/>
</dbReference>
<dbReference type="GeneID" id="101863152"/>
<comment type="similarity">
    <text evidence="2">Belongs to the Toll-like receptor family.</text>
</comment>
<dbReference type="SMART" id="SM00369">
    <property type="entry name" value="LRR_TYP"/>
    <property type="match status" value="7"/>
</dbReference>
<dbReference type="InterPro" id="IPR000157">
    <property type="entry name" value="TIR_dom"/>
</dbReference>
<comment type="subcellular location">
    <subcellularLocation>
        <location evidence="1">Membrane</location>
        <topology evidence="1">Single-pass membrane protein</topology>
    </subcellularLocation>
</comment>
<dbReference type="PANTHER" id="PTHR24365:SF541">
    <property type="entry name" value="PROTEIN TOLL-RELATED"/>
    <property type="match status" value="1"/>
</dbReference>
<dbReference type="PROSITE" id="PS50104">
    <property type="entry name" value="TIR"/>
    <property type="match status" value="1"/>
</dbReference>
<evidence type="ECO:0000256" key="5">
    <source>
        <dbReference type="ARBA" id="ARBA00022729"/>
    </source>
</evidence>
<dbReference type="InterPro" id="IPR035897">
    <property type="entry name" value="Toll_tir_struct_dom_sf"/>
</dbReference>
<keyword evidence="10" id="KW-0325">Glycoprotein</keyword>
<dbReference type="PANTHER" id="PTHR24365">
    <property type="entry name" value="TOLL-LIKE RECEPTOR"/>
    <property type="match status" value="1"/>
</dbReference>
<feature type="transmembrane region" description="Helical" evidence="12">
    <location>
        <begin position="804"/>
        <end position="827"/>
    </location>
</feature>
<dbReference type="Proteomes" id="UP000694888">
    <property type="component" value="Unplaced"/>
</dbReference>
<dbReference type="PROSITE" id="PS51450">
    <property type="entry name" value="LRR"/>
    <property type="match status" value="3"/>
</dbReference>
<dbReference type="InterPro" id="IPR026906">
    <property type="entry name" value="LRR_5"/>
</dbReference>
<evidence type="ECO:0000256" key="10">
    <source>
        <dbReference type="ARBA" id="ARBA00023180"/>
    </source>
</evidence>